<accession>A0ABW8YI65</accession>
<evidence type="ECO:0000313" key="1">
    <source>
        <dbReference type="EMBL" id="MFL9839908.1"/>
    </source>
</evidence>
<comment type="caution">
    <text evidence="1">The sequence shown here is derived from an EMBL/GenBank/DDBJ whole genome shotgun (WGS) entry which is preliminary data.</text>
</comment>
<sequence length="104" mass="11579">MTAFTDDMVIERDSEVLFTELDGSVVMMDLDTGDYYELDAIGAVIWRRIASPVRFGTLCTELVAEYAVDDRQCREQVGAFLQKIIDNKFAHLRSASAAAPVSPE</sequence>
<dbReference type="Gene3D" id="1.10.10.1150">
    <property type="entry name" value="Coenzyme PQQ synthesis protein D (PqqD)"/>
    <property type="match status" value="1"/>
</dbReference>
<name>A0ABW8YI65_9SPHN</name>
<organism evidence="1 2">
    <name type="scientific">Sphingomonas plantiphila</name>
    <dbReference type="NCBI Taxonomy" id="3163295"/>
    <lineage>
        <taxon>Bacteria</taxon>
        <taxon>Pseudomonadati</taxon>
        <taxon>Pseudomonadota</taxon>
        <taxon>Alphaproteobacteria</taxon>
        <taxon>Sphingomonadales</taxon>
        <taxon>Sphingomonadaceae</taxon>
        <taxon>Sphingomonas</taxon>
    </lineage>
</organism>
<dbReference type="Pfam" id="PF05402">
    <property type="entry name" value="PqqD"/>
    <property type="match status" value="1"/>
</dbReference>
<reference evidence="1 2" key="1">
    <citation type="submission" date="2024-06" db="EMBL/GenBank/DDBJ databases">
        <authorList>
            <person name="Kaempfer P."/>
            <person name="Viver T."/>
        </authorList>
    </citation>
    <scope>NUCLEOTIDE SEQUENCE [LARGE SCALE GENOMIC DNA]</scope>
    <source>
        <strain evidence="1 2">ST-64</strain>
    </source>
</reference>
<protein>
    <submittedName>
        <fullName evidence="1">PqqD family peptide modification chaperone</fullName>
    </submittedName>
</protein>
<evidence type="ECO:0000313" key="2">
    <source>
        <dbReference type="Proteomes" id="UP001629244"/>
    </source>
</evidence>
<dbReference type="InterPro" id="IPR041881">
    <property type="entry name" value="PqqD_sf"/>
</dbReference>
<dbReference type="InterPro" id="IPR008792">
    <property type="entry name" value="PQQD"/>
</dbReference>
<proteinExistence type="predicted"/>
<dbReference type="EMBL" id="JBELQC010000001">
    <property type="protein sequence ID" value="MFL9839908.1"/>
    <property type="molecule type" value="Genomic_DNA"/>
</dbReference>
<dbReference type="Proteomes" id="UP001629244">
    <property type="component" value="Unassembled WGS sequence"/>
</dbReference>
<keyword evidence="2" id="KW-1185">Reference proteome</keyword>
<dbReference type="RefSeq" id="WP_408076870.1">
    <property type="nucleotide sequence ID" value="NZ_JBELQC010000001.1"/>
</dbReference>
<gene>
    <name evidence="1" type="ORF">ABS767_02930</name>
</gene>